<dbReference type="PANTHER" id="PTHR46300">
    <property type="entry name" value="P450, PUTATIVE (EUROFUNG)-RELATED-RELATED"/>
    <property type="match status" value="1"/>
</dbReference>
<evidence type="ECO:0000256" key="2">
    <source>
        <dbReference type="ARBA" id="ARBA00005179"/>
    </source>
</evidence>
<dbReference type="InterPro" id="IPR017972">
    <property type="entry name" value="Cyt_P450_CS"/>
</dbReference>
<evidence type="ECO:0000256" key="3">
    <source>
        <dbReference type="ARBA" id="ARBA00010617"/>
    </source>
</evidence>
<evidence type="ECO:0000313" key="12">
    <source>
        <dbReference type="Proteomes" id="UP000602905"/>
    </source>
</evidence>
<evidence type="ECO:0000256" key="6">
    <source>
        <dbReference type="ARBA" id="ARBA00023002"/>
    </source>
</evidence>
<feature type="non-terminal residue" evidence="11">
    <location>
        <position position="513"/>
    </location>
</feature>
<dbReference type="Proteomes" id="UP000602905">
    <property type="component" value="Unassembled WGS sequence"/>
</dbReference>
<comment type="cofactor">
    <cofactor evidence="1 9">
        <name>heme</name>
        <dbReference type="ChEBI" id="CHEBI:30413"/>
    </cofactor>
</comment>
<evidence type="ECO:0000256" key="10">
    <source>
        <dbReference type="RuleBase" id="RU000461"/>
    </source>
</evidence>
<dbReference type="GO" id="GO:0004497">
    <property type="term" value="F:monooxygenase activity"/>
    <property type="evidence" value="ECO:0007669"/>
    <property type="project" value="UniProtKB-KW"/>
</dbReference>
<dbReference type="PANTHER" id="PTHR46300:SF7">
    <property type="entry name" value="P450, PUTATIVE (EUROFUNG)-RELATED"/>
    <property type="match status" value="1"/>
</dbReference>
<sequence>MLTYPEIGFTLTVLGSSLYLLCRDRVFKKPPLRLPPSPAGSYPILGHALVLPTKDEHLVYAQWCKELNSDIISLTVLGQNIIIVNSVEVARHLLDQRSTIYSSRPYLRAISDPDLLGWGDNIAIMPYGPGWKKQRSTMHGVLKSSANIHNFALFESESHRLLKRLMADPMLFDKEFRRTVAAQILSSVYGYTVKDLDDPLVRDSATVVEKFTVAAVPANFLVNFIPWLKYVPEWFPGAQWKRNIIQWRHLKDHVKNYPYEWAKAQIASGFAAPSIVQTLLASVEGNPKANMPEEEENLRRVSVSLFGAAADTSHASLMSFVLAIVQHPDVQARAQKEIDDVTKSERLPTMADRDSMPYIRSIVQEVLRWQPPLPLGVPRATSEDDEYRGYLIPKGSVVITNSWAMSRDESVYKSPDQFIPDRFIGLDVPTSTAFGFGRRSCPGNHYAEASLFILFASVLAVFDLGPKVNPATGQEEMPEGKVVVHALLSRILPFECTIKPRSSIHKELIESAL</sequence>
<name>A0A8H7HR61_9AGAM</name>
<dbReference type="EMBL" id="JACYCD010000051">
    <property type="protein sequence ID" value="KAF8706809.1"/>
    <property type="molecule type" value="Genomic_DNA"/>
</dbReference>
<proteinExistence type="inferred from homology"/>
<dbReference type="PRINTS" id="PR00463">
    <property type="entry name" value="EP450I"/>
</dbReference>
<dbReference type="Gene3D" id="1.10.630.10">
    <property type="entry name" value="Cytochrome P450"/>
    <property type="match status" value="1"/>
</dbReference>
<dbReference type="InterPro" id="IPR002401">
    <property type="entry name" value="Cyt_P450_E_grp-I"/>
</dbReference>
<evidence type="ECO:0000313" key="11">
    <source>
        <dbReference type="EMBL" id="KAF8706809.1"/>
    </source>
</evidence>
<dbReference type="GO" id="GO:0016705">
    <property type="term" value="F:oxidoreductase activity, acting on paired donors, with incorporation or reduction of molecular oxygen"/>
    <property type="evidence" value="ECO:0007669"/>
    <property type="project" value="InterPro"/>
</dbReference>
<feature type="binding site" description="axial binding residue" evidence="9">
    <location>
        <position position="441"/>
    </location>
    <ligand>
        <name>heme</name>
        <dbReference type="ChEBI" id="CHEBI:30413"/>
    </ligand>
    <ligandPart>
        <name>Fe</name>
        <dbReference type="ChEBI" id="CHEBI:18248"/>
    </ligandPart>
</feature>
<comment type="caution">
    <text evidence="11">The sequence shown here is derived from an EMBL/GenBank/DDBJ whole genome shotgun (WGS) entry which is preliminary data.</text>
</comment>
<dbReference type="Pfam" id="PF00067">
    <property type="entry name" value="p450"/>
    <property type="match status" value="1"/>
</dbReference>
<comment type="pathway">
    <text evidence="2">Secondary metabolite biosynthesis.</text>
</comment>
<gene>
    <name evidence="11" type="ORF">RHS03_04620</name>
</gene>
<comment type="similarity">
    <text evidence="3 10">Belongs to the cytochrome P450 family.</text>
</comment>
<dbReference type="InterPro" id="IPR001128">
    <property type="entry name" value="Cyt_P450"/>
</dbReference>
<evidence type="ECO:0000256" key="7">
    <source>
        <dbReference type="ARBA" id="ARBA00023004"/>
    </source>
</evidence>
<keyword evidence="7 9" id="KW-0408">Iron</keyword>
<evidence type="ECO:0000256" key="8">
    <source>
        <dbReference type="ARBA" id="ARBA00023033"/>
    </source>
</evidence>
<evidence type="ECO:0000256" key="1">
    <source>
        <dbReference type="ARBA" id="ARBA00001971"/>
    </source>
</evidence>
<keyword evidence="8 10" id="KW-0503">Monooxygenase</keyword>
<dbReference type="InterPro" id="IPR036396">
    <property type="entry name" value="Cyt_P450_sf"/>
</dbReference>
<keyword evidence="6 10" id="KW-0560">Oxidoreductase</keyword>
<accession>A0A8H7HR61</accession>
<organism evidence="11 12">
    <name type="scientific">Rhizoctonia solani</name>
    <dbReference type="NCBI Taxonomy" id="456999"/>
    <lineage>
        <taxon>Eukaryota</taxon>
        <taxon>Fungi</taxon>
        <taxon>Dikarya</taxon>
        <taxon>Basidiomycota</taxon>
        <taxon>Agaricomycotina</taxon>
        <taxon>Agaricomycetes</taxon>
        <taxon>Cantharellales</taxon>
        <taxon>Ceratobasidiaceae</taxon>
        <taxon>Rhizoctonia</taxon>
    </lineage>
</organism>
<dbReference type="GO" id="GO:0020037">
    <property type="term" value="F:heme binding"/>
    <property type="evidence" value="ECO:0007669"/>
    <property type="project" value="InterPro"/>
</dbReference>
<keyword evidence="4 9" id="KW-0349">Heme</keyword>
<dbReference type="GO" id="GO:0005506">
    <property type="term" value="F:iron ion binding"/>
    <property type="evidence" value="ECO:0007669"/>
    <property type="project" value="InterPro"/>
</dbReference>
<dbReference type="PROSITE" id="PS00086">
    <property type="entry name" value="CYTOCHROME_P450"/>
    <property type="match status" value="1"/>
</dbReference>
<evidence type="ECO:0000256" key="9">
    <source>
        <dbReference type="PIRSR" id="PIRSR602401-1"/>
    </source>
</evidence>
<evidence type="ECO:0000256" key="5">
    <source>
        <dbReference type="ARBA" id="ARBA00022723"/>
    </source>
</evidence>
<protein>
    <submittedName>
        <fullName evidence="11">Cytochrome P450</fullName>
    </submittedName>
</protein>
<dbReference type="CDD" id="cd11065">
    <property type="entry name" value="CYP64-like"/>
    <property type="match status" value="1"/>
</dbReference>
<dbReference type="InterPro" id="IPR050364">
    <property type="entry name" value="Cytochrome_P450_fung"/>
</dbReference>
<keyword evidence="5 9" id="KW-0479">Metal-binding</keyword>
<dbReference type="AlphaFoldDB" id="A0A8H7HR61"/>
<dbReference type="SUPFAM" id="SSF48264">
    <property type="entry name" value="Cytochrome P450"/>
    <property type="match status" value="1"/>
</dbReference>
<evidence type="ECO:0000256" key="4">
    <source>
        <dbReference type="ARBA" id="ARBA00022617"/>
    </source>
</evidence>
<reference evidence="11" key="1">
    <citation type="submission" date="2020-09" db="EMBL/GenBank/DDBJ databases">
        <title>Comparative genome analyses of four rice-infecting Rhizoctonia solani isolates reveal extensive enrichment of homogalacturonan modification genes.</title>
        <authorList>
            <person name="Lee D.-Y."/>
            <person name="Jeon J."/>
            <person name="Kim K.-T."/>
            <person name="Cheong K."/>
            <person name="Song H."/>
            <person name="Choi G."/>
            <person name="Ko J."/>
            <person name="Opiyo S.O."/>
            <person name="Zuo S."/>
            <person name="Madhav S."/>
            <person name="Lee Y.-H."/>
            <person name="Wang G.-L."/>
        </authorList>
    </citation>
    <scope>NUCLEOTIDE SEQUENCE</scope>
    <source>
        <strain evidence="11">AG1-IA WGL</strain>
    </source>
</reference>
<dbReference type="OrthoDB" id="2789670at2759"/>